<gene>
    <name evidence="1" type="ORF">H4C15_23770</name>
</gene>
<protein>
    <submittedName>
        <fullName evidence="1">Uncharacterized protein</fullName>
    </submittedName>
</protein>
<organism evidence="1 2">
    <name type="scientific">Pseudomonas juntendi</name>
    <dbReference type="NCBI Taxonomy" id="2666183"/>
    <lineage>
        <taxon>Bacteria</taxon>
        <taxon>Pseudomonadati</taxon>
        <taxon>Pseudomonadota</taxon>
        <taxon>Gammaproteobacteria</taxon>
        <taxon>Pseudomonadales</taxon>
        <taxon>Pseudomonadaceae</taxon>
        <taxon>Pseudomonas</taxon>
    </lineage>
</organism>
<dbReference type="Proteomes" id="UP000577346">
    <property type="component" value="Unassembled WGS sequence"/>
</dbReference>
<dbReference type="EMBL" id="JACGDA010000070">
    <property type="protein sequence ID" value="MBA6150486.1"/>
    <property type="molecule type" value="Genomic_DNA"/>
</dbReference>
<evidence type="ECO:0000313" key="2">
    <source>
        <dbReference type="Proteomes" id="UP000577346"/>
    </source>
</evidence>
<proteinExistence type="predicted"/>
<reference evidence="1 2" key="1">
    <citation type="submission" date="2020-07" db="EMBL/GenBank/DDBJ databases">
        <title>Diversity of carbapenemase encoding genes among Pseudomonas putida group clinical isolates in a tertiary Brazilian hospital.</title>
        <authorList>
            <person name="Alberto-Lei F."/>
            <person name="Nodari C.S."/>
            <person name="Streling A.P."/>
            <person name="Paulino J.T."/>
            <person name="Bessa-Neto F.O."/>
            <person name="Cayo R."/>
            <person name="Gales A.C."/>
        </authorList>
    </citation>
    <scope>NUCLEOTIDE SEQUENCE [LARGE SCALE GENOMIC DNA]</scope>
    <source>
        <strain evidence="1 2">11213</strain>
    </source>
</reference>
<comment type="caution">
    <text evidence="1">The sequence shown here is derived from an EMBL/GenBank/DDBJ whole genome shotgun (WGS) entry which is preliminary data.</text>
</comment>
<evidence type="ECO:0000313" key="1">
    <source>
        <dbReference type="EMBL" id="MBA6150486.1"/>
    </source>
</evidence>
<sequence length="69" mass="7880">MLKPWTITIDVNGTKHALEYPARPLDAELGADLVKLFGQYGFIFQEDLTEIRECAELSSTPMYYPSKQQ</sequence>
<dbReference type="AlphaFoldDB" id="A0A7W2M0Y4"/>
<accession>A0A7W2M0Y4</accession>
<name>A0A7W2M0Y4_9PSED</name>
<dbReference type="RefSeq" id="WP_182337255.1">
    <property type="nucleotide sequence ID" value="NZ_JACGDA010000070.1"/>
</dbReference>